<dbReference type="Proteomes" id="UP000193087">
    <property type="component" value="Unassembled WGS sequence"/>
</dbReference>
<keyword evidence="2" id="KW-1185">Reference proteome</keyword>
<evidence type="ECO:0000313" key="1">
    <source>
        <dbReference type="EMBL" id="ORW87540.1"/>
    </source>
</evidence>
<organism evidence="1 2">
    <name type="scientific">Mycobacterium riyadhense</name>
    <dbReference type="NCBI Taxonomy" id="486698"/>
    <lineage>
        <taxon>Bacteria</taxon>
        <taxon>Bacillati</taxon>
        <taxon>Actinomycetota</taxon>
        <taxon>Actinomycetes</taxon>
        <taxon>Mycobacteriales</taxon>
        <taxon>Mycobacteriaceae</taxon>
        <taxon>Mycobacterium</taxon>
    </lineage>
</organism>
<comment type="caution">
    <text evidence="1">The sequence shown here is derived from an EMBL/GenBank/DDBJ whole genome shotgun (WGS) entry which is preliminary data.</text>
</comment>
<reference evidence="1 2" key="1">
    <citation type="submission" date="2016-01" db="EMBL/GenBank/DDBJ databases">
        <title>The new phylogeny of the genus Mycobacterium.</title>
        <authorList>
            <person name="Tarcisio F."/>
            <person name="Conor M."/>
            <person name="Antonella G."/>
            <person name="Elisabetta G."/>
            <person name="Giulia F.S."/>
            <person name="Sara T."/>
            <person name="Anna F."/>
            <person name="Clotilde B."/>
            <person name="Roberto B."/>
            <person name="Veronica D.S."/>
            <person name="Fabio R."/>
            <person name="Monica P."/>
            <person name="Olivier J."/>
            <person name="Enrico T."/>
            <person name="Nicola S."/>
        </authorList>
    </citation>
    <scope>NUCLEOTIDE SEQUENCE [LARGE SCALE GENOMIC DNA]</scope>
    <source>
        <strain evidence="1 2">DSM 45176</strain>
    </source>
</reference>
<dbReference type="RefSeq" id="WP_085248412.1">
    <property type="nucleotide sequence ID" value="NZ_CP045092.1"/>
</dbReference>
<dbReference type="AlphaFoldDB" id="A0A1X2DHN5"/>
<gene>
    <name evidence="1" type="ORF">AWC22_08515</name>
</gene>
<protein>
    <submittedName>
        <fullName evidence="1">Uncharacterized protein</fullName>
    </submittedName>
</protein>
<evidence type="ECO:0000313" key="2">
    <source>
        <dbReference type="Proteomes" id="UP000193087"/>
    </source>
</evidence>
<sequence length="91" mass="9663">MSAWLAERDSHADPFDGFEHPGAQLVVFISAAPPPHTGSIFYWIGASVLSRSENQAAAARLVAIGALFLIGCHVPRTPRSGRSTPRGSGKH</sequence>
<proteinExistence type="predicted"/>
<name>A0A1X2DHN5_9MYCO</name>
<accession>A0A1X2DHN5</accession>
<dbReference type="GeneID" id="93497690"/>
<dbReference type="EMBL" id="LQPQ01000004">
    <property type="protein sequence ID" value="ORW87540.1"/>
    <property type="molecule type" value="Genomic_DNA"/>
</dbReference>